<gene>
    <name evidence="2" type="ORF">M6B38_242980</name>
</gene>
<proteinExistence type="predicted"/>
<dbReference type="Proteomes" id="UP001140949">
    <property type="component" value="Unassembled WGS sequence"/>
</dbReference>
<name>A0AAX6DJZ0_IRIPA</name>
<feature type="transmembrane region" description="Helical" evidence="1">
    <location>
        <begin position="45"/>
        <end position="65"/>
    </location>
</feature>
<accession>A0AAX6DJZ0</accession>
<organism evidence="2 3">
    <name type="scientific">Iris pallida</name>
    <name type="common">Sweet iris</name>
    <dbReference type="NCBI Taxonomy" id="29817"/>
    <lineage>
        <taxon>Eukaryota</taxon>
        <taxon>Viridiplantae</taxon>
        <taxon>Streptophyta</taxon>
        <taxon>Embryophyta</taxon>
        <taxon>Tracheophyta</taxon>
        <taxon>Spermatophyta</taxon>
        <taxon>Magnoliopsida</taxon>
        <taxon>Liliopsida</taxon>
        <taxon>Asparagales</taxon>
        <taxon>Iridaceae</taxon>
        <taxon>Iridoideae</taxon>
        <taxon>Irideae</taxon>
        <taxon>Iris</taxon>
    </lineage>
</organism>
<sequence>MLISSNQHSISLGAYEPLLHLLRGNLMSDILHSSRVKLYSHSRNWVLGVLTSISTIVAIFGIRLGGRQGQLPVSHVLPTSLSCASVRSSTRRLLVRSRRCYVAFFST</sequence>
<dbReference type="AlphaFoldDB" id="A0AAX6DJZ0"/>
<keyword evidence="1" id="KW-0472">Membrane</keyword>
<comment type="caution">
    <text evidence="2">The sequence shown here is derived from an EMBL/GenBank/DDBJ whole genome shotgun (WGS) entry which is preliminary data.</text>
</comment>
<evidence type="ECO:0000256" key="1">
    <source>
        <dbReference type="SAM" id="Phobius"/>
    </source>
</evidence>
<protein>
    <submittedName>
        <fullName evidence="2">Cytochrome P450 89A2-like isoform X1</fullName>
    </submittedName>
</protein>
<evidence type="ECO:0000313" key="3">
    <source>
        <dbReference type="Proteomes" id="UP001140949"/>
    </source>
</evidence>
<keyword evidence="3" id="KW-1185">Reference proteome</keyword>
<keyword evidence="1" id="KW-1133">Transmembrane helix</keyword>
<reference evidence="2" key="2">
    <citation type="submission" date="2023-04" db="EMBL/GenBank/DDBJ databases">
        <authorList>
            <person name="Bruccoleri R.E."/>
            <person name="Oakeley E.J."/>
            <person name="Faust A.-M."/>
            <person name="Dessus-Babus S."/>
            <person name="Altorfer M."/>
            <person name="Burckhardt D."/>
            <person name="Oertli M."/>
            <person name="Naumann U."/>
            <person name="Petersen F."/>
            <person name="Wong J."/>
        </authorList>
    </citation>
    <scope>NUCLEOTIDE SEQUENCE</scope>
    <source>
        <strain evidence="2">GSM-AAB239-AS_SAM_17_03QT</strain>
        <tissue evidence="2">Leaf</tissue>
    </source>
</reference>
<evidence type="ECO:0000313" key="2">
    <source>
        <dbReference type="EMBL" id="KAJ6792071.1"/>
    </source>
</evidence>
<dbReference type="EMBL" id="JANAVB010044216">
    <property type="protein sequence ID" value="KAJ6792071.1"/>
    <property type="molecule type" value="Genomic_DNA"/>
</dbReference>
<keyword evidence="1" id="KW-0812">Transmembrane</keyword>
<reference evidence="2" key="1">
    <citation type="journal article" date="2023" name="GigaByte">
        <title>Genome assembly of the bearded iris, Iris pallida Lam.</title>
        <authorList>
            <person name="Bruccoleri R.E."/>
            <person name="Oakeley E.J."/>
            <person name="Faust A.M.E."/>
            <person name="Altorfer M."/>
            <person name="Dessus-Babus S."/>
            <person name="Burckhardt D."/>
            <person name="Oertli M."/>
            <person name="Naumann U."/>
            <person name="Petersen F."/>
            <person name="Wong J."/>
        </authorList>
    </citation>
    <scope>NUCLEOTIDE SEQUENCE</scope>
    <source>
        <strain evidence="2">GSM-AAB239-AS_SAM_17_03QT</strain>
    </source>
</reference>